<organism evidence="2">
    <name type="scientific">hydrothermal vent metagenome</name>
    <dbReference type="NCBI Taxonomy" id="652676"/>
    <lineage>
        <taxon>unclassified sequences</taxon>
        <taxon>metagenomes</taxon>
        <taxon>ecological metagenomes</taxon>
    </lineage>
</organism>
<dbReference type="InterPro" id="IPR000215">
    <property type="entry name" value="Serpin_fam"/>
</dbReference>
<dbReference type="GO" id="GO:0005615">
    <property type="term" value="C:extracellular space"/>
    <property type="evidence" value="ECO:0007669"/>
    <property type="project" value="InterPro"/>
</dbReference>
<dbReference type="PANTHER" id="PTHR11461:SF211">
    <property type="entry name" value="GH10112P-RELATED"/>
    <property type="match status" value="1"/>
</dbReference>
<protein>
    <submittedName>
        <fullName evidence="2">Serine protease inhibitor (Serpin family)</fullName>
    </submittedName>
</protein>
<dbReference type="InterPro" id="IPR023796">
    <property type="entry name" value="Serpin_dom"/>
</dbReference>
<evidence type="ECO:0000259" key="1">
    <source>
        <dbReference type="SMART" id="SM00093"/>
    </source>
</evidence>
<gene>
    <name evidence="2" type="ORF">MNBD_BACTEROID01-262</name>
</gene>
<dbReference type="Pfam" id="PF00079">
    <property type="entry name" value="Serpin"/>
    <property type="match status" value="1"/>
</dbReference>
<dbReference type="Gene3D" id="3.30.497.10">
    <property type="entry name" value="Antithrombin, subunit I, domain 2"/>
    <property type="match status" value="1"/>
</dbReference>
<name>A0A3B0TQD9_9ZZZZ</name>
<dbReference type="PROSITE" id="PS00284">
    <property type="entry name" value="SERPIN"/>
    <property type="match status" value="1"/>
</dbReference>
<dbReference type="InterPro" id="IPR042185">
    <property type="entry name" value="Serpin_sf_2"/>
</dbReference>
<dbReference type="PROSITE" id="PS51257">
    <property type="entry name" value="PROKAR_LIPOPROTEIN"/>
    <property type="match status" value="1"/>
</dbReference>
<evidence type="ECO:0000313" key="2">
    <source>
        <dbReference type="EMBL" id="VAW16672.1"/>
    </source>
</evidence>
<dbReference type="SUPFAM" id="SSF56574">
    <property type="entry name" value="Serpins"/>
    <property type="match status" value="1"/>
</dbReference>
<reference evidence="2" key="1">
    <citation type="submission" date="2018-06" db="EMBL/GenBank/DDBJ databases">
        <authorList>
            <person name="Zhirakovskaya E."/>
        </authorList>
    </citation>
    <scope>NUCLEOTIDE SEQUENCE</scope>
</reference>
<sequence>MKAKLFIFFISLSFISGCNLNSEDIDREINLTDKAAKLVEADNEFGLELFQKVVAYEKEAGNIMVSPLSVSLALAMAYNGANGETKTAMERALKLYGLSDDDINESYKTLVEALKSLDKKVLLEIANAIYYRDDFTVEPAFISVNQNYYDAAVSPLDFSDPGSVDVINGWVADKTRDKITRILDEISADQVMFLLNAVYFKGVWQKEFNSKSTVEYPFHLENGEVKDVGMMCRLDTLDYLSNSLFKAIRLAYGKGNYNMYVFLPEEGKTVNNIIEQLNKANWGAWMDGFRQTNSVDIKLPKFKFKYEIKLNDVLSDMGMGVAFSGAADFTGISKSGELSIDYVKHKTFVEVNEEGTEAAAVTVVAIELTSVGNEPQKIPFIVNKPFLFAITEKDTGAILFMGKVVLPEYSG</sequence>
<dbReference type="Gene3D" id="2.30.39.10">
    <property type="entry name" value="Alpha-1-antitrypsin, domain 1"/>
    <property type="match status" value="1"/>
</dbReference>
<dbReference type="InterPro" id="IPR042178">
    <property type="entry name" value="Serpin_sf_1"/>
</dbReference>
<feature type="domain" description="Serpin" evidence="1">
    <location>
        <begin position="47"/>
        <end position="407"/>
    </location>
</feature>
<dbReference type="EMBL" id="UOEP01000065">
    <property type="protein sequence ID" value="VAW16672.1"/>
    <property type="molecule type" value="Genomic_DNA"/>
</dbReference>
<dbReference type="PANTHER" id="PTHR11461">
    <property type="entry name" value="SERINE PROTEASE INHIBITOR, SERPIN"/>
    <property type="match status" value="1"/>
</dbReference>
<dbReference type="CDD" id="cd19588">
    <property type="entry name" value="serpin_miropin-like"/>
    <property type="match status" value="1"/>
</dbReference>
<dbReference type="GO" id="GO:0004867">
    <property type="term" value="F:serine-type endopeptidase inhibitor activity"/>
    <property type="evidence" value="ECO:0007669"/>
    <property type="project" value="InterPro"/>
</dbReference>
<dbReference type="InterPro" id="IPR023795">
    <property type="entry name" value="Serpin_CS"/>
</dbReference>
<proteinExistence type="predicted"/>
<dbReference type="InterPro" id="IPR036186">
    <property type="entry name" value="Serpin_sf"/>
</dbReference>
<accession>A0A3B0TQD9</accession>
<dbReference type="AlphaFoldDB" id="A0A3B0TQD9"/>
<dbReference type="SMART" id="SM00093">
    <property type="entry name" value="SERPIN"/>
    <property type="match status" value="1"/>
</dbReference>